<comment type="similarity">
    <text evidence="2">Belongs to the OmpP1/FadL family.</text>
</comment>
<dbReference type="RefSeq" id="WP_262595938.1">
    <property type="nucleotide sequence ID" value="NZ_CP103300.1"/>
</dbReference>
<evidence type="ECO:0000256" key="4">
    <source>
        <dbReference type="ARBA" id="ARBA00022692"/>
    </source>
</evidence>
<evidence type="ECO:0000313" key="9">
    <source>
        <dbReference type="EMBL" id="UYM14451.1"/>
    </source>
</evidence>
<dbReference type="Pfam" id="PF03349">
    <property type="entry name" value="Toluene_X"/>
    <property type="match status" value="1"/>
</dbReference>
<keyword evidence="6" id="KW-0472">Membrane</keyword>
<accession>A0ABY6GNY4</accession>
<evidence type="ECO:0000256" key="6">
    <source>
        <dbReference type="ARBA" id="ARBA00023136"/>
    </source>
</evidence>
<keyword evidence="10" id="KW-1185">Reference proteome</keyword>
<sequence>MRTVLRRKAFLISSLALAVGAGHAVAGGFEKATMWDAKYSALGGAAASSVNNSSAIFYNPAGLAFIESNDIAIHASPTVVQSNGPANGSDYTKGEKLFMPNGGFTGAYRLSDDFVLGYGVYGAGGAAAKFKGVTTGSEFLGTALTGDYGTDIKVVEAGLALAYKINNNWSVGGTYRLTYAYADIDIMSKTEIDAGIAKLPIGVKVGYNKMSGIDSFGMRLGAMYRSDDNRFGWGLNYRSEVDMKAKGDYSGNTGAGKIPGYDYEGKVTAKTALPMQISTGVDYLVSDNWRLFGEATYTNYKKVNKIEFDSDSKVLVPVLNTNWKNQMNYRFAAEYYGLGDWTLRGGYVYTTAVVPEKYAAPTFSTPGAAHTYILGAGTSFLNDTLLFDVAAEYNRAKNKNVKGGGHLAGNSPAASGRYDTEAFALHATLRYKF</sequence>
<evidence type="ECO:0000256" key="3">
    <source>
        <dbReference type="ARBA" id="ARBA00022452"/>
    </source>
</evidence>
<gene>
    <name evidence="9" type="ORF">NX720_16320</name>
</gene>
<evidence type="ECO:0000313" key="10">
    <source>
        <dbReference type="Proteomes" id="UP001163255"/>
    </source>
</evidence>
<dbReference type="PANTHER" id="PTHR35093:SF8">
    <property type="entry name" value="OUTER MEMBRANE PROTEIN NMB0088-RELATED"/>
    <property type="match status" value="1"/>
</dbReference>
<name>A0ABY6GNY4_9GAMM</name>
<dbReference type="EMBL" id="CP103300">
    <property type="protein sequence ID" value="UYM14451.1"/>
    <property type="molecule type" value="Genomic_DNA"/>
</dbReference>
<evidence type="ECO:0000256" key="2">
    <source>
        <dbReference type="ARBA" id="ARBA00008163"/>
    </source>
</evidence>
<reference evidence="9" key="1">
    <citation type="submission" date="2022-10" db="EMBL/GenBank/DDBJ databases">
        <title>Completed Genome Sequence of two octocoral isolated bacterium, Endozoicomonas euniceicola EF212T and Endozoicomonas gorgoniicola PS125T.</title>
        <authorList>
            <person name="Chiou Y.-J."/>
            <person name="Chen Y.-H."/>
        </authorList>
    </citation>
    <scope>NUCLEOTIDE SEQUENCE</scope>
    <source>
        <strain evidence="9">EF212</strain>
    </source>
</reference>
<dbReference type="PANTHER" id="PTHR35093">
    <property type="entry name" value="OUTER MEMBRANE PROTEIN NMB0088-RELATED"/>
    <property type="match status" value="1"/>
</dbReference>
<keyword evidence="4" id="KW-0812">Transmembrane</keyword>
<dbReference type="SUPFAM" id="SSF56935">
    <property type="entry name" value="Porins"/>
    <property type="match status" value="1"/>
</dbReference>
<evidence type="ECO:0000256" key="8">
    <source>
        <dbReference type="SAM" id="SignalP"/>
    </source>
</evidence>
<keyword evidence="7" id="KW-0998">Cell outer membrane</keyword>
<feature type="chain" id="PRO_5045700906" evidence="8">
    <location>
        <begin position="27"/>
        <end position="433"/>
    </location>
</feature>
<evidence type="ECO:0000256" key="1">
    <source>
        <dbReference type="ARBA" id="ARBA00004571"/>
    </source>
</evidence>
<keyword evidence="5 8" id="KW-0732">Signal</keyword>
<feature type="signal peptide" evidence="8">
    <location>
        <begin position="1"/>
        <end position="26"/>
    </location>
</feature>
<dbReference type="Proteomes" id="UP001163255">
    <property type="component" value="Chromosome"/>
</dbReference>
<organism evidence="9 10">
    <name type="scientific">Endozoicomonas euniceicola</name>
    <dbReference type="NCBI Taxonomy" id="1234143"/>
    <lineage>
        <taxon>Bacteria</taxon>
        <taxon>Pseudomonadati</taxon>
        <taxon>Pseudomonadota</taxon>
        <taxon>Gammaproteobacteria</taxon>
        <taxon>Oceanospirillales</taxon>
        <taxon>Endozoicomonadaceae</taxon>
        <taxon>Endozoicomonas</taxon>
    </lineage>
</organism>
<protein>
    <submittedName>
        <fullName evidence="9">Outer membrane protein transport protein</fullName>
    </submittedName>
</protein>
<evidence type="ECO:0000256" key="5">
    <source>
        <dbReference type="ARBA" id="ARBA00022729"/>
    </source>
</evidence>
<dbReference type="Gene3D" id="2.40.160.60">
    <property type="entry name" value="Outer membrane protein transport protein (OMPP1/FadL/TodX)"/>
    <property type="match status" value="1"/>
</dbReference>
<evidence type="ECO:0000256" key="7">
    <source>
        <dbReference type="ARBA" id="ARBA00023237"/>
    </source>
</evidence>
<keyword evidence="3" id="KW-1134">Transmembrane beta strand</keyword>
<dbReference type="InterPro" id="IPR005017">
    <property type="entry name" value="OMPP1/FadL/TodX"/>
</dbReference>
<comment type="subcellular location">
    <subcellularLocation>
        <location evidence="1">Cell outer membrane</location>
        <topology evidence="1">Multi-pass membrane protein</topology>
    </subcellularLocation>
</comment>
<proteinExistence type="inferred from homology"/>